<name>A0A285TCA0_9RHOB</name>
<dbReference type="EMBL" id="OBMT01000018">
    <property type="protein sequence ID" value="SOC19792.1"/>
    <property type="molecule type" value="Genomic_DNA"/>
</dbReference>
<reference evidence="2" key="1">
    <citation type="submission" date="2017-08" db="EMBL/GenBank/DDBJ databases">
        <authorList>
            <person name="Varghese N."/>
            <person name="Submissions S."/>
        </authorList>
    </citation>
    <scope>NUCLEOTIDE SEQUENCE [LARGE SCALE GENOMIC DNA]</scope>
    <source>
        <strain evidence="2">JA276</strain>
    </source>
</reference>
<organism evidence="1 2">
    <name type="scientific">Rhodobacter maris</name>
    <dbReference type="NCBI Taxonomy" id="446682"/>
    <lineage>
        <taxon>Bacteria</taxon>
        <taxon>Pseudomonadati</taxon>
        <taxon>Pseudomonadota</taxon>
        <taxon>Alphaproteobacteria</taxon>
        <taxon>Rhodobacterales</taxon>
        <taxon>Rhodobacter group</taxon>
        <taxon>Rhodobacter</taxon>
    </lineage>
</organism>
<evidence type="ECO:0000313" key="1">
    <source>
        <dbReference type="EMBL" id="SOC19792.1"/>
    </source>
</evidence>
<protein>
    <recommendedName>
        <fullName evidence="3">CRISPR-associated endonuclease Cas3</fullName>
    </recommendedName>
</protein>
<keyword evidence="2" id="KW-1185">Reference proteome</keyword>
<evidence type="ECO:0008006" key="3">
    <source>
        <dbReference type="Google" id="ProtNLM"/>
    </source>
</evidence>
<proteinExistence type="predicted"/>
<evidence type="ECO:0000313" key="2">
    <source>
        <dbReference type="Proteomes" id="UP000219111"/>
    </source>
</evidence>
<dbReference type="RefSeq" id="WP_245861013.1">
    <property type="nucleotide sequence ID" value="NZ_OBMT01000018.1"/>
</dbReference>
<dbReference type="Proteomes" id="UP000219111">
    <property type="component" value="Unassembled WGS sequence"/>
</dbReference>
<accession>A0A285TCA0</accession>
<gene>
    <name evidence="1" type="ORF">SAMN05877831_11855</name>
</gene>
<sequence length="54" mass="6017">MTHYAHSGTRADRADWQKLPDHLLWVERLAQERRAAFGHGAAAGLAGRLHDLGK</sequence>
<dbReference type="AlphaFoldDB" id="A0A285TCA0"/>